<dbReference type="PIRSF" id="PIRSF033094">
    <property type="entry name" value="Pesterase_CT488"/>
    <property type="match status" value="1"/>
</dbReference>
<dbReference type="InterPro" id="IPR029052">
    <property type="entry name" value="Metallo-depent_PP-like"/>
</dbReference>
<dbReference type="KEGG" id="mas:Mahau_0326"/>
<dbReference type="Pfam" id="PF00149">
    <property type="entry name" value="Metallophos"/>
    <property type="match status" value="1"/>
</dbReference>
<dbReference type="InterPro" id="IPR014578">
    <property type="entry name" value="Pesterase_CT488"/>
</dbReference>
<proteinExistence type="predicted"/>
<protein>
    <submittedName>
        <fullName evidence="2">Metallophosphoesterase</fullName>
    </submittedName>
</protein>
<dbReference type="InterPro" id="IPR051158">
    <property type="entry name" value="Metallophosphoesterase_sf"/>
</dbReference>
<dbReference type="HOGENOM" id="CLU_1183887_0_0_9"/>
<reference evidence="2 3" key="2">
    <citation type="journal article" date="2011" name="Stand. Genomic Sci.">
        <title>Complete genome sequence of Mahella australiensis type strain (50-1 BON).</title>
        <authorList>
            <person name="Sikorski J."/>
            <person name="Teshima H."/>
            <person name="Nolan M."/>
            <person name="Lucas S."/>
            <person name="Hammon N."/>
            <person name="Deshpande S."/>
            <person name="Cheng J.F."/>
            <person name="Pitluck S."/>
            <person name="Liolios K."/>
            <person name="Pagani I."/>
            <person name="Ivanova N."/>
            <person name="Huntemann M."/>
            <person name="Mavromatis K."/>
            <person name="Ovchinikova G."/>
            <person name="Pati A."/>
            <person name="Tapia R."/>
            <person name="Han C."/>
            <person name="Goodwin L."/>
            <person name="Chen A."/>
            <person name="Palaniappan K."/>
            <person name="Land M."/>
            <person name="Hauser L."/>
            <person name="Ngatchou-Djao O.D."/>
            <person name="Rohde M."/>
            <person name="Pukall R."/>
            <person name="Spring S."/>
            <person name="Abt B."/>
            <person name="Goker M."/>
            <person name="Detter J.C."/>
            <person name="Woyke T."/>
            <person name="Bristow J."/>
            <person name="Markowitz V."/>
            <person name="Hugenholtz P."/>
            <person name="Eisen J.A."/>
            <person name="Kyrpides N.C."/>
            <person name="Klenk H.P."/>
            <person name="Lapidus A."/>
        </authorList>
    </citation>
    <scope>NUCLEOTIDE SEQUENCE [LARGE SCALE GENOMIC DNA]</scope>
    <source>
        <strain evidence="3">DSM 15567 / CIP 107919 / 50-1 BON</strain>
    </source>
</reference>
<keyword evidence="3" id="KW-1185">Reference proteome</keyword>
<dbReference type="SUPFAM" id="SSF56300">
    <property type="entry name" value="Metallo-dependent phosphatases"/>
    <property type="match status" value="1"/>
</dbReference>
<reference evidence="3" key="1">
    <citation type="submission" date="2010-11" db="EMBL/GenBank/DDBJ databases">
        <title>The complete genome of Mahella australiensis DSM 15567.</title>
        <authorList>
            <consortium name="US DOE Joint Genome Institute (JGI-PGF)"/>
            <person name="Lucas S."/>
            <person name="Copeland A."/>
            <person name="Lapidus A."/>
            <person name="Bruce D."/>
            <person name="Goodwin L."/>
            <person name="Pitluck S."/>
            <person name="Kyrpides N."/>
            <person name="Mavromatis K."/>
            <person name="Pagani I."/>
            <person name="Ivanova N."/>
            <person name="Teshima H."/>
            <person name="Brettin T."/>
            <person name="Detter J.C."/>
            <person name="Han C."/>
            <person name="Tapia R."/>
            <person name="Land M."/>
            <person name="Hauser L."/>
            <person name="Markowitz V."/>
            <person name="Cheng J.-F."/>
            <person name="Hugenholtz P."/>
            <person name="Woyke T."/>
            <person name="Wu D."/>
            <person name="Spring S."/>
            <person name="Pukall R."/>
            <person name="Steenblock K."/>
            <person name="Schneider S."/>
            <person name="Klenk H.-P."/>
            <person name="Eisen J.A."/>
        </authorList>
    </citation>
    <scope>NUCLEOTIDE SEQUENCE [LARGE SCALE GENOMIC DNA]</scope>
    <source>
        <strain evidence="3">DSM 15567 / CIP 107919 / 50-1 BON</strain>
    </source>
</reference>
<organism evidence="2 3">
    <name type="scientific">Mahella australiensis (strain DSM 15567 / CIP 107919 / 50-1 BON)</name>
    <dbReference type="NCBI Taxonomy" id="697281"/>
    <lineage>
        <taxon>Bacteria</taxon>
        <taxon>Bacillati</taxon>
        <taxon>Bacillota</taxon>
        <taxon>Clostridia</taxon>
        <taxon>Thermoanaerobacterales</taxon>
        <taxon>Thermoanaerobacterales Family IV. Incertae Sedis</taxon>
        <taxon>Mahella</taxon>
    </lineage>
</organism>
<dbReference type="GO" id="GO:0016787">
    <property type="term" value="F:hydrolase activity"/>
    <property type="evidence" value="ECO:0007669"/>
    <property type="project" value="InterPro"/>
</dbReference>
<evidence type="ECO:0000313" key="2">
    <source>
        <dbReference type="EMBL" id="AEE95542.1"/>
    </source>
</evidence>
<feature type="domain" description="Calcineurin-like phosphoesterase" evidence="1">
    <location>
        <begin position="3"/>
        <end position="201"/>
    </location>
</feature>
<dbReference type="Gene3D" id="3.60.21.10">
    <property type="match status" value="1"/>
</dbReference>
<dbReference type="eggNOG" id="COG1768">
    <property type="taxonomic scope" value="Bacteria"/>
</dbReference>
<name>F3ZXN5_MAHA5</name>
<dbReference type="AlphaFoldDB" id="F3ZXN5"/>
<accession>F3ZXN5</accession>
<dbReference type="Proteomes" id="UP000008457">
    <property type="component" value="Chromosome"/>
</dbReference>
<dbReference type="EMBL" id="CP002360">
    <property type="protein sequence ID" value="AEE95542.1"/>
    <property type="molecule type" value="Genomic_DNA"/>
</dbReference>
<dbReference type="InterPro" id="IPR004843">
    <property type="entry name" value="Calcineurin-like_PHP"/>
</dbReference>
<sequence>MALYAMADIHLALSVNKPMDIFGKQWENYIDRIADNWMATITDNDCIIIAGDISWAIHIEELDKDFEFLNQLPGQKVFVKGNHDYWWNSMSKLKKYVETHGFRNMVFLHNNAYMYKDIVICGSRGWALPGDPGFTAEDERVYRRELMRLRLSLEQGAKLKGSEILVAMHYPPATIINPYSGFIDIMNEYGVKRCVYGHLHDSGKRIAINGRHEGIDMYLTASEYLQFIPLKLED</sequence>
<dbReference type="PANTHER" id="PTHR31302:SF22">
    <property type="entry name" value="PHOSPHOESTERASE"/>
    <property type="match status" value="1"/>
</dbReference>
<dbReference type="RefSeq" id="WP_013779975.1">
    <property type="nucleotide sequence ID" value="NC_015520.1"/>
</dbReference>
<dbReference type="PANTHER" id="PTHR31302">
    <property type="entry name" value="TRANSMEMBRANE PROTEIN WITH METALLOPHOSPHOESTERASE DOMAIN-RELATED"/>
    <property type="match status" value="1"/>
</dbReference>
<evidence type="ECO:0000259" key="1">
    <source>
        <dbReference type="Pfam" id="PF00149"/>
    </source>
</evidence>
<dbReference type="STRING" id="697281.Mahau_0326"/>
<evidence type="ECO:0000313" key="3">
    <source>
        <dbReference type="Proteomes" id="UP000008457"/>
    </source>
</evidence>
<gene>
    <name evidence="2" type="ordered locus">Mahau_0326</name>
</gene>